<evidence type="ECO:0000256" key="1">
    <source>
        <dbReference type="SAM" id="MobiDB-lite"/>
    </source>
</evidence>
<accession>A0ABM5FLG2</accession>
<evidence type="ECO:0000313" key="6">
    <source>
        <dbReference type="RefSeq" id="XP_072846223.1"/>
    </source>
</evidence>
<dbReference type="GeneID" id="110079502"/>
<dbReference type="InterPro" id="IPR050410">
    <property type="entry name" value="CCR4/nocturin_mRNA_transcr"/>
</dbReference>
<dbReference type="RefSeq" id="XP_072846223.1">
    <property type="nucleotide sequence ID" value="XM_072990122.1"/>
</dbReference>
<dbReference type="SUPFAM" id="SSF56219">
    <property type="entry name" value="DNase I-like"/>
    <property type="match status" value="1"/>
</dbReference>
<evidence type="ECO:0000313" key="4">
    <source>
        <dbReference type="Proteomes" id="UP001652642"/>
    </source>
</evidence>
<gene>
    <name evidence="5 6" type="primary">ANGEL2</name>
</gene>
<name>A0ABM5FLG2_9SAUR</name>
<dbReference type="InterPro" id="IPR045816">
    <property type="entry name" value="ANGEL2_N"/>
</dbReference>
<protein>
    <submittedName>
        <fullName evidence="5 6">Protein angel homolog 2</fullName>
    </submittedName>
</protein>
<dbReference type="Pfam" id="PF19339">
    <property type="entry name" value="ANGEL2_N"/>
    <property type="match status" value="1"/>
</dbReference>
<feature type="domain" description="Protein angel homolog 2 N-terminal" evidence="3">
    <location>
        <begin position="1"/>
        <end position="164"/>
    </location>
</feature>
<organism evidence="4 5">
    <name type="scientific">Pogona vitticeps</name>
    <name type="common">central bearded dragon</name>
    <dbReference type="NCBI Taxonomy" id="103695"/>
    <lineage>
        <taxon>Eukaryota</taxon>
        <taxon>Metazoa</taxon>
        <taxon>Chordata</taxon>
        <taxon>Craniata</taxon>
        <taxon>Vertebrata</taxon>
        <taxon>Euteleostomi</taxon>
        <taxon>Lepidosauria</taxon>
        <taxon>Squamata</taxon>
        <taxon>Bifurcata</taxon>
        <taxon>Unidentata</taxon>
        <taxon>Episquamata</taxon>
        <taxon>Toxicofera</taxon>
        <taxon>Iguania</taxon>
        <taxon>Acrodonta</taxon>
        <taxon>Agamidae</taxon>
        <taxon>Amphibolurinae</taxon>
        <taxon>Pogona</taxon>
    </lineage>
</organism>
<feature type="region of interest" description="Disordered" evidence="1">
    <location>
        <begin position="94"/>
        <end position="140"/>
    </location>
</feature>
<dbReference type="PANTHER" id="PTHR12121">
    <property type="entry name" value="CARBON CATABOLITE REPRESSOR PROTEIN 4"/>
    <property type="match status" value="1"/>
</dbReference>
<dbReference type="Pfam" id="PF03372">
    <property type="entry name" value="Exo_endo_phos"/>
    <property type="match status" value="1"/>
</dbReference>
<evidence type="ECO:0000259" key="2">
    <source>
        <dbReference type="Pfam" id="PF03372"/>
    </source>
</evidence>
<dbReference type="Proteomes" id="UP001652642">
    <property type="component" value="Chromosome 1"/>
</dbReference>
<dbReference type="InterPro" id="IPR005135">
    <property type="entry name" value="Endo/exonuclease/phosphatase"/>
</dbReference>
<proteinExistence type="predicted"/>
<evidence type="ECO:0000259" key="3">
    <source>
        <dbReference type="Pfam" id="PF19339"/>
    </source>
</evidence>
<dbReference type="InterPro" id="IPR036691">
    <property type="entry name" value="Endo/exonu/phosph_ase_sf"/>
</dbReference>
<dbReference type="PANTHER" id="PTHR12121:SF27">
    <property type="entry name" value="PROTEIN ANGEL HOMOLOG 2"/>
    <property type="match status" value="1"/>
</dbReference>
<dbReference type="Gene3D" id="3.60.10.10">
    <property type="entry name" value="Endonuclease/exonuclease/phosphatase"/>
    <property type="match status" value="1"/>
</dbReference>
<feature type="domain" description="Endonuclease/exonuclease/phosphatase" evidence="2">
    <location>
        <begin position="182"/>
        <end position="500"/>
    </location>
</feature>
<reference evidence="4 5" key="1">
    <citation type="submission" date="2025-05" db="UniProtKB">
        <authorList>
            <consortium name="RefSeq"/>
        </authorList>
    </citation>
    <scope>NUCLEOTIDE SEQUENCE [LARGE SCALE GENOMIC DNA]</scope>
</reference>
<keyword evidence="4" id="KW-1185">Reference proteome</keyword>
<sequence length="558" mass="64280">MLSRHVQRLGRDQIFCGNLTQRLLWNRHAFQCMKKTEYCSWIFYPHLNPLDCPVNWSGCPKLLLPLFWNWQLPSLVQNCSIHLCTAKMKSEDDEPSLKRTRHSSDQDICCSPKDTPRTSPSDETPPSPSQDKEKNTQKPKGLIKRHWEYFCQQSKKMKVLEEEQQIFQDSKDSQEKFDFTVMSYNILSQDLLEDNSHLYKHCQHHILAWKYRFPNILADIKRFDADILCLQEVQEDQYGIEIKPSLEALGYHCEYKMRTGRKPDGCATCFKTSKFNLLSSNPVEFFRRNIPLLDRDNVGLVLLLQPRFSCKATTAICVANTHLLYNPRRGDIKLTQLAMLLAEVTNVSVRKDGRFCPLVICGDFNSVPHSPLYNFLREGKLNYEGLAIGKVSGQEQSPRGNRTLTIPIWPQSLGISQDCMYEEQQKQLEKEREKEEIKEEGLKNSEEILIVEKRLPTDLHHSFRLSSVYSHYLPESGVPEITTCHSRSAVTVDYIFYSATEDSENKEPGTKPVFDGGLGLLGRLSLVTEQDLWAVNGLPNETSSSDHLPLLAKFRLEE</sequence>
<evidence type="ECO:0000313" key="5">
    <source>
        <dbReference type="RefSeq" id="XP_072846220.1"/>
    </source>
</evidence>
<dbReference type="RefSeq" id="XP_072846220.1">
    <property type="nucleotide sequence ID" value="XM_072990119.1"/>
</dbReference>